<evidence type="ECO:0000256" key="1">
    <source>
        <dbReference type="SAM" id="SignalP"/>
    </source>
</evidence>
<evidence type="ECO:0000313" key="2">
    <source>
        <dbReference type="EMBL" id="MVQ29673.1"/>
    </source>
</evidence>
<dbReference type="PROSITE" id="PS51257">
    <property type="entry name" value="PROKAR_LIPOPROTEIN"/>
    <property type="match status" value="1"/>
</dbReference>
<gene>
    <name evidence="2" type="ORF">GON04_09455</name>
</gene>
<comment type="caution">
    <text evidence="2">The sequence shown here is derived from an EMBL/GenBank/DDBJ whole genome shotgun (WGS) entry which is preliminary data.</text>
</comment>
<evidence type="ECO:0000313" key="3">
    <source>
        <dbReference type="Proteomes" id="UP000469385"/>
    </source>
</evidence>
<evidence type="ECO:0008006" key="4">
    <source>
        <dbReference type="Google" id="ProtNLM"/>
    </source>
</evidence>
<keyword evidence="3" id="KW-1185">Reference proteome</keyword>
<dbReference type="Proteomes" id="UP000469385">
    <property type="component" value="Unassembled WGS sequence"/>
</dbReference>
<keyword evidence="1" id="KW-0732">Signal</keyword>
<organism evidence="2 3">
    <name type="scientific">Ramlibacter pinisoli</name>
    <dbReference type="NCBI Taxonomy" id="2682844"/>
    <lineage>
        <taxon>Bacteria</taxon>
        <taxon>Pseudomonadati</taxon>
        <taxon>Pseudomonadota</taxon>
        <taxon>Betaproteobacteria</taxon>
        <taxon>Burkholderiales</taxon>
        <taxon>Comamonadaceae</taxon>
        <taxon>Ramlibacter</taxon>
    </lineage>
</organism>
<protein>
    <recommendedName>
        <fullName evidence="4">Lipoprotein</fullName>
    </recommendedName>
</protein>
<feature type="signal peptide" evidence="1">
    <location>
        <begin position="1"/>
        <end position="24"/>
    </location>
</feature>
<feature type="chain" id="PRO_5026658891" description="Lipoprotein" evidence="1">
    <location>
        <begin position="25"/>
        <end position="73"/>
    </location>
</feature>
<dbReference type="EMBL" id="WSEL01000003">
    <property type="protein sequence ID" value="MVQ29673.1"/>
    <property type="molecule type" value="Genomic_DNA"/>
</dbReference>
<accession>A0A6N8IUR4</accession>
<dbReference type="AlphaFoldDB" id="A0A6N8IUR4"/>
<reference evidence="2 3" key="1">
    <citation type="submission" date="2019-12" db="EMBL/GenBank/DDBJ databases">
        <authorList>
            <person name="Huq M.A."/>
        </authorList>
    </citation>
    <scope>NUCLEOTIDE SEQUENCE [LARGE SCALE GENOMIC DNA]</scope>
    <source>
        <strain evidence="2 3">MAH-25</strain>
    </source>
</reference>
<proteinExistence type="predicted"/>
<sequence>MMRALLVTTAVLLLAACGEKPQVAATGRTDATPYQGTGVAGFTAGNWKAGDKAAWEQQLKTRTQGQNDYVKVN</sequence>
<name>A0A6N8IUR4_9BURK</name>